<dbReference type="AlphaFoldDB" id="A0AAP0IXB6"/>
<evidence type="ECO:0000313" key="1">
    <source>
        <dbReference type="EMBL" id="KAK9123464.1"/>
    </source>
</evidence>
<keyword evidence="2" id="KW-1185">Reference proteome</keyword>
<accession>A0AAP0IXB6</accession>
<dbReference type="Proteomes" id="UP001417504">
    <property type="component" value="Unassembled WGS sequence"/>
</dbReference>
<protein>
    <submittedName>
        <fullName evidence="1">Uncharacterized protein</fullName>
    </submittedName>
</protein>
<gene>
    <name evidence="1" type="ORF">Sjap_013066</name>
</gene>
<dbReference type="EMBL" id="JBBNAE010000005">
    <property type="protein sequence ID" value="KAK9123464.1"/>
    <property type="molecule type" value="Genomic_DNA"/>
</dbReference>
<reference evidence="1 2" key="1">
    <citation type="submission" date="2024-01" db="EMBL/GenBank/DDBJ databases">
        <title>Genome assemblies of Stephania.</title>
        <authorList>
            <person name="Yang L."/>
        </authorList>
    </citation>
    <scope>NUCLEOTIDE SEQUENCE [LARGE SCALE GENOMIC DNA]</scope>
    <source>
        <strain evidence="1">QJT</strain>
        <tissue evidence="1">Leaf</tissue>
    </source>
</reference>
<comment type="caution">
    <text evidence="1">The sequence shown here is derived from an EMBL/GenBank/DDBJ whole genome shotgun (WGS) entry which is preliminary data.</text>
</comment>
<sequence>MLSALVCLRAEPLVAMPRVRAMLHRGPLPWDLQPVTPTTAVLCLQSEPSNVRLDYGESQVGTSFEEPVVQGRPSSRIYSLPSVAGSVCPLPWVVPRLSELQASPSCPRTDARVLPILAPS</sequence>
<name>A0AAP0IXB6_9MAGN</name>
<proteinExistence type="predicted"/>
<evidence type="ECO:0000313" key="2">
    <source>
        <dbReference type="Proteomes" id="UP001417504"/>
    </source>
</evidence>
<organism evidence="1 2">
    <name type="scientific">Stephania japonica</name>
    <dbReference type="NCBI Taxonomy" id="461633"/>
    <lineage>
        <taxon>Eukaryota</taxon>
        <taxon>Viridiplantae</taxon>
        <taxon>Streptophyta</taxon>
        <taxon>Embryophyta</taxon>
        <taxon>Tracheophyta</taxon>
        <taxon>Spermatophyta</taxon>
        <taxon>Magnoliopsida</taxon>
        <taxon>Ranunculales</taxon>
        <taxon>Menispermaceae</taxon>
        <taxon>Menispermoideae</taxon>
        <taxon>Cissampelideae</taxon>
        <taxon>Stephania</taxon>
    </lineage>
</organism>